<dbReference type="InterPro" id="IPR014729">
    <property type="entry name" value="Rossmann-like_a/b/a_fold"/>
</dbReference>
<accession>A0A4R6WM17</accession>
<organism evidence="3 4">
    <name type="scientific">Dongia mobilis</name>
    <dbReference type="NCBI Taxonomy" id="578943"/>
    <lineage>
        <taxon>Bacteria</taxon>
        <taxon>Pseudomonadati</taxon>
        <taxon>Pseudomonadota</taxon>
        <taxon>Alphaproteobacteria</taxon>
        <taxon>Rhodospirillales</taxon>
        <taxon>Dongiaceae</taxon>
        <taxon>Dongia</taxon>
    </lineage>
</organism>
<dbReference type="EMBL" id="SNYW01000008">
    <property type="protein sequence ID" value="TDQ82012.1"/>
    <property type="molecule type" value="Genomic_DNA"/>
</dbReference>
<comment type="similarity">
    <text evidence="1">Belongs to the universal stress protein A family.</text>
</comment>
<gene>
    <name evidence="3" type="ORF">A8950_1832</name>
</gene>
<dbReference type="Proteomes" id="UP000295783">
    <property type="component" value="Unassembled WGS sequence"/>
</dbReference>
<feature type="domain" description="UspA" evidence="2">
    <location>
        <begin position="3"/>
        <end position="143"/>
    </location>
</feature>
<keyword evidence="4" id="KW-1185">Reference proteome</keyword>
<proteinExistence type="inferred from homology"/>
<dbReference type="OrthoDB" id="9792500at2"/>
<evidence type="ECO:0000313" key="4">
    <source>
        <dbReference type="Proteomes" id="UP000295783"/>
    </source>
</evidence>
<dbReference type="RefSeq" id="WP_133613333.1">
    <property type="nucleotide sequence ID" value="NZ_SNYW01000008.1"/>
</dbReference>
<dbReference type="AlphaFoldDB" id="A0A4R6WM17"/>
<sequence>MAIKNILCAVDGSKNTGRVAECAIDLARATGAKLVFLNIDIVPARTRRTYFWDAELMNAADAQSHKQLALAAKAARAAKFDAFTCVSATGHNVADAIVAYADKMKADHIVMGTHTTSELARIFMGSVATAVVSHAKAPVTIVK</sequence>
<dbReference type="PANTHER" id="PTHR46268">
    <property type="entry name" value="STRESS RESPONSE PROTEIN NHAX"/>
    <property type="match status" value="1"/>
</dbReference>
<dbReference type="SUPFAM" id="SSF52402">
    <property type="entry name" value="Adenine nucleotide alpha hydrolases-like"/>
    <property type="match status" value="1"/>
</dbReference>
<dbReference type="InterPro" id="IPR006016">
    <property type="entry name" value="UspA"/>
</dbReference>
<dbReference type="PRINTS" id="PR01438">
    <property type="entry name" value="UNVRSLSTRESS"/>
</dbReference>
<protein>
    <submittedName>
        <fullName evidence="3">Nucleotide-binding universal stress UspA family protein</fullName>
    </submittedName>
</protein>
<evidence type="ECO:0000259" key="2">
    <source>
        <dbReference type="Pfam" id="PF00582"/>
    </source>
</evidence>
<dbReference type="InterPro" id="IPR006015">
    <property type="entry name" value="Universal_stress_UspA"/>
</dbReference>
<dbReference type="PANTHER" id="PTHR46268:SF15">
    <property type="entry name" value="UNIVERSAL STRESS PROTEIN HP_0031"/>
    <property type="match status" value="1"/>
</dbReference>
<evidence type="ECO:0000313" key="3">
    <source>
        <dbReference type="EMBL" id="TDQ82012.1"/>
    </source>
</evidence>
<dbReference type="CDD" id="cd00293">
    <property type="entry name" value="USP-like"/>
    <property type="match status" value="1"/>
</dbReference>
<name>A0A4R6WM17_9PROT</name>
<comment type="caution">
    <text evidence="3">The sequence shown here is derived from an EMBL/GenBank/DDBJ whole genome shotgun (WGS) entry which is preliminary data.</text>
</comment>
<dbReference type="Gene3D" id="3.40.50.620">
    <property type="entry name" value="HUPs"/>
    <property type="match status" value="1"/>
</dbReference>
<reference evidence="3 4" key="1">
    <citation type="submission" date="2019-03" db="EMBL/GenBank/DDBJ databases">
        <title>Genomic Encyclopedia of Type Strains, Phase III (KMG-III): the genomes of soil and plant-associated and newly described type strains.</title>
        <authorList>
            <person name="Whitman W."/>
        </authorList>
    </citation>
    <scope>NUCLEOTIDE SEQUENCE [LARGE SCALE GENOMIC DNA]</scope>
    <source>
        <strain evidence="3 4">CGMCC 1.7660</strain>
    </source>
</reference>
<evidence type="ECO:0000256" key="1">
    <source>
        <dbReference type="ARBA" id="ARBA00008791"/>
    </source>
</evidence>
<dbReference type="Pfam" id="PF00582">
    <property type="entry name" value="Usp"/>
    <property type="match status" value="1"/>
</dbReference>